<dbReference type="EMBL" id="JACCHK010000001">
    <property type="protein sequence ID" value="NYH43754.1"/>
    <property type="molecule type" value="Genomic_DNA"/>
</dbReference>
<comment type="caution">
    <text evidence="2">The sequence shown here is derived from an EMBL/GenBank/DDBJ whole genome shotgun (WGS) entry which is preliminary data.</text>
</comment>
<sequence>MIRRSSDGPSTLVALNDVTDLPPELRATGPPDDYRIRPALS</sequence>
<feature type="compositionally biased region" description="Basic and acidic residues" evidence="1">
    <location>
        <begin position="32"/>
        <end position="41"/>
    </location>
</feature>
<reference evidence="2 3" key="1">
    <citation type="submission" date="2020-07" db="EMBL/GenBank/DDBJ databases">
        <title>Sequencing the genomes of 1000 actinobacteria strains.</title>
        <authorList>
            <person name="Klenk H.-P."/>
        </authorList>
    </citation>
    <scope>NUCLEOTIDE SEQUENCE [LARGE SCALE GENOMIC DNA]</scope>
    <source>
        <strain evidence="2 3">DSM 45876</strain>
    </source>
</reference>
<evidence type="ECO:0000256" key="1">
    <source>
        <dbReference type="SAM" id="MobiDB-lite"/>
    </source>
</evidence>
<name>A0A7Z0BG45_9ACTN</name>
<accession>A0A7Z0BG45</accession>
<evidence type="ECO:0000313" key="2">
    <source>
        <dbReference type="EMBL" id="NYH43754.1"/>
    </source>
</evidence>
<feature type="region of interest" description="Disordered" evidence="1">
    <location>
        <begin position="1"/>
        <end position="41"/>
    </location>
</feature>
<organism evidence="2 3">
    <name type="scientific">Micromonospora jinlongensis</name>
    <dbReference type="NCBI Taxonomy" id="1287877"/>
    <lineage>
        <taxon>Bacteria</taxon>
        <taxon>Bacillati</taxon>
        <taxon>Actinomycetota</taxon>
        <taxon>Actinomycetes</taxon>
        <taxon>Micromonosporales</taxon>
        <taxon>Micromonosporaceae</taxon>
        <taxon>Micromonospora</taxon>
    </lineage>
</organism>
<evidence type="ECO:0000313" key="3">
    <source>
        <dbReference type="Proteomes" id="UP000523545"/>
    </source>
</evidence>
<dbReference type="Proteomes" id="UP000523545">
    <property type="component" value="Unassembled WGS sequence"/>
</dbReference>
<keyword evidence="3" id="KW-1185">Reference proteome</keyword>
<gene>
    <name evidence="2" type="ORF">HNR22_003481</name>
</gene>
<dbReference type="AlphaFoldDB" id="A0A7Z0BG45"/>
<proteinExistence type="predicted"/>
<dbReference type="RefSeq" id="WP_269458532.1">
    <property type="nucleotide sequence ID" value="NZ_JACCHK010000001.1"/>
</dbReference>
<protein>
    <submittedName>
        <fullName evidence="2">Uncharacterized protein</fullName>
    </submittedName>
</protein>
<dbReference type="GeneID" id="99764626"/>